<keyword evidence="3" id="KW-1185">Reference proteome</keyword>
<dbReference type="AlphaFoldDB" id="A0A821KXY4"/>
<dbReference type="Proteomes" id="UP000663880">
    <property type="component" value="Unassembled WGS sequence"/>
</dbReference>
<evidence type="ECO:0000256" key="1">
    <source>
        <dbReference type="SAM" id="SignalP"/>
    </source>
</evidence>
<name>A0A821KXY4_9NEOP</name>
<reference evidence="2" key="1">
    <citation type="submission" date="2021-02" db="EMBL/GenBank/DDBJ databases">
        <authorList>
            <person name="Steward A R."/>
        </authorList>
    </citation>
    <scope>NUCLEOTIDE SEQUENCE</scope>
</reference>
<gene>
    <name evidence="2" type="ORF">PMACD_LOCUS101</name>
</gene>
<comment type="caution">
    <text evidence="2">The sequence shown here is derived from an EMBL/GenBank/DDBJ whole genome shotgun (WGS) entry which is preliminary data.</text>
</comment>
<evidence type="ECO:0000313" key="2">
    <source>
        <dbReference type="EMBL" id="CAF4742285.1"/>
    </source>
</evidence>
<sequence length="278" mass="31872">MFFIWLMLALAIYNTTAEIPKDLEVLIDLSDQVSNLRNSGPRMLVPDNLGKRSKGRMSTIALLLNLINCFSIDGLTAKDIKNNINLIQTNVVKAPQETLRNDPSNKTIKEIYLNVRDASKVPLAESHRNRPNDVLKVILERNRNSYSKYKELKSHPDFSHTAEALKDINYGSETDSRFNKRDILDIVTLPILKEVEKRKLKIYPLNTKNVDNKESLKDINLQGSRKNFDLIDFIKSRNVRNKAHTKNLTEIPEKIFRNKLGGFNNFASILLSGNDFDF</sequence>
<evidence type="ECO:0000313" key="3">
    <source>
        <dbReference type="Proteomes" id="UP000663880"/>
    </source>
</evidence>
<feature type="chain" id="PRO_5032305461" evidence="1">
    <location>
        <begin position="18"/>
        <end position="278"/>
    </location>
</feature>
<organism evidence="2 3">
    <name type="scientific">Pieris macdunnoughi</name>
    <dbReference type="NCBI Taxonomy" id="345717"/>
    <lineage>
        <taxon>Eukaryota</taxon>
        <taxon>Metazoa</taxon>
        <taxon>Ecdysozoa</taxon>
        <taxon>Arthropoda</taxon>
        <taxon>Hexapoda</taxon>
        <taxon>Insecta</taxon>
        <taxon>Pterygota</taxon>
        <taxon>Neoptera</taxon>
        <taxon>Endopterygota</taxon>
        <taxon>Lepidoptera</taxon>
        <taxon>Glossata</taxon>
        <taxon>Ditrysia</taxon>
        <taxon>Papilionoidea</taxon>
        <taxon>Pieridae</taxon>
        <taxon>Pierinae</taxon>
        <taxon>Pieris</taxon>
    </lineage>
</organism>
<protein>
    <submittedName>
        <fullName evidence="2">Uncharacterized protein</fullName>
    </submittedName>
</protein>
<keyword evidence="1" id="KW-0732">Signal</keyword>
<accession>A0A821KXY4</accession>
<dbReference type="EMBL" id="CAJOBZ010000001">
    <property type="protein sequence ID" value="CAF4742285.1"/>
    <property type="molecule type" value="Genomic_DNA"/>
</dbReference>
<feature type="signal peptide" evidence="1">
    <location>
        <begin position="1"/>
        <end position="17"/>
    </location>
</feature>
<proteinExistence type="predicted"/>